<evidence type="ECO:0000256" key="4">
    <source>
        <dbReference type="HAMAP-Rule" id="MF_01343"/>
    </source>
</evidence>
<gene>
    <name evidence="4" type="primary">rpsO</name>
    <name evidence="6" type="ORF">AWB68_03541</name>
</gene>
<dbReference type="GO" id="GO:0006412">
    <property type="term" value="P:translation"/>
    <property type="evidence" value="ECO:0007669"/>
    <property type="project" value="UniProtKB-UniRule"/>
</dbReference>
<evidence type="ECO:0000256" key="2">
    <source>
        <dbReference type="ARBA" id="ARBA00023274"/>
    </source>
</evidence>
<evidence type="ECO:0000313" key="6">
    <source>
        <dbReference type="EMBL" id="SAL64743.1"/>
    </source>
</evidence>
<evidence type="ECO:0000256" key="3">
    <source>
        <dbReference type="ARBA" id="ARBA00064542"/>
    </source>
</evidence>
<protein>
    <recommendedName>
        <fullName evidence="4">Small ribosomal subunit protein uS15</fullName>
    </recommendedName>
</protein>
<dbReference type="HAMAP" id="MF_01343_B">
    <property type="entry name" value="Ribosomal_uS15_B"/>
    <property type="match status" value="1"/>
</dbReference>
<dbReference type="PANTHER" id="PTHR23321:SF26">
    <property type="entry name" value="SMALL RIBOSOMAL SUBUNIT PROTEIN US15M"/>
    <property type="match status" value="1"/>
</dbReference>
<dbReference type="EMBL" id="FCON02000036">
    <property type="protein sequence ID" value="SAL64743.1"/>
    <property type="molecule type" value="Genomic_DNA"/>
</dbReference>
<dbReference type="AlphaFoldDB" id="A0A158J8F4"/>
<dbReference type="Gene3D" id="6.10.250.3130">
    <property type="match status" value="1"/>
</dbReference>
<dbReference type="SUPFAM" id="SSF47060">
    <property type="entry name" value="S15/NS1 RNA-binding domain"/>
    <property type="match status" value="1"/>
</dbReference>
<dbReference type="GO" id="GO:0022627">
    <property type="term" value="C:cytosolic small ribosomal subunit"/>
    <property type="evidence" value="ECO:0007669"/>
    <property type="project" value="TreeGrafter"/>
</dbReference>
<sequence>MSAVIHAKKSDVVAEYARAANDTGSPEVQVALLTTRINELTLHFKAHSKDHHSRRGLLRMVSRRRKLLDYLKGKDADRYRSLIEKLGLRK</sequence>
<name>A0A158J8F4_9BURK</name>
<dbReference type="Pfam" id="PF00312">
    <property type="entry name" value="Ribosomal_S15"/>
    <property type="match status" value="1"/>
</dbReference>
<dbReference type="FunFam" id="1.10.287.10:FF:000002">
    <property type="entry name" value="30S ribosomal protein S15"/>
    <property type="match status" value="1"/>
</dbReference>
<comment type="caution">
    <text evidence="6">The sequence shown here is derived from an EMBL/GenBank/DDBJ whole genome shotgun (WGS) entry which is preliminary data.</text>
</comment>
<keyword evidence="4" id="KW-0699">rRNA-binding</keyword>
<keyword evidence="4" id="KW-0694">RNA-binding</keyword>
<evidence type="ECO:0000256" key="5">
    <source>
        <dbReference type="RuleBase" id="RU003919"/>
    </source>
</evidence>
<keyword evidence="1 4" id="KW-0689">Ribosomal protein</keyword>
<comment type="subunit">
    <text evidence="3 4">Part of the 30S ribosomal subunit. Forms a bridge to the 50S subunit in the 70S ribosome, contacting the 23S rRNA.</text>
</comment>
<dbReference type="NCBIfam" id="TIGR00952">
    <property type="entry name" value="S15_bact"/>
    <property type="match status" value="1"/>
</dbReference>
<comment type="similarity">
    <text evidence="4 5">Belongs to the universal ribosomal protein uS15 family.</text>
</comment>
<comment type="function">
    <text evidence="4">Forms an intersubunit bridge (bridge B4) with the 23S rRNA of the 50S subunit in the ribosome.</text>
</comment>
<dbReference type="InterPro" id="IPR009068">
    <property type="entry name" value="uS15_NS1_RNA-bd_sf"/>
</dbReference>
<organism evidence="6 7">
    <name type="scientific">Caballeronia choica</name>
    <dbReference type="NCBI Taxonomy" id="326476"/>
    <lineage>
        <taxon>Bacteria</taxon>
        <taxon>Pseudomonadati</taxon>
        <taxon>Pseudomonadota</taxon>
        <taxon>Betaproteobacteria</taxon>
        <taxon>Burkholderiales</taxon>
        <taxon>Burkholderiaceae</taxon>
        <taxon>Caballeronia</taxon>
    </lineage>
</organism>
<dbReference type="Proteomes" id="UP000054770">
    <property type="component" value="Unassembled WGS sequence"/>
</dbReference>
<dbReference type="OrthoDB" id="9799262at2"/>
<dbReference type="GO" id="GO:0019843">
    <property type="term" value="F:rRNA binding"/>
    <property type="evidence" value="ECO:0007669"/>
    <property type="project" value="UniProtKB-UniRule"/>
</dbReference>
<dbReference type="GO" id="GO:0003735">
    <property type="term" value="F:structural constituent of ribosome"/>
    <property type="evidence" value="ECO:0007669"/>
    <property type="project" value="InterPro"/>
</dbReference>
<dbReference type="SMART" id="SM01387">
    <property type="entry name" value="Ribosomal_S15"/>
    <property type="match status" value="1"/>
</dbReference>
<proteinExistence type="inferred from homology"/>
<dbReference type="PANTHER" id="PTHR23321">
    <property type="entry name" value="RIBOSOMAL PROTEIN S15, BACTERIAL AND ORGANELLAR"/>
    <property type="match status" value="1"/>
</dbReference>
<evidence type="ECO:0000256" key="1">
    <source>
        <dbReference type="ARBA" id="ARBA00022980"/>
    </source>
</evidence>
<reference evidence="6" key="1">
    <citation type="submission" date="2016-01" db="EMBL/GenBank/DDBJ databases">
        <authorList>
            <person name="Peeters C."/>
        </authorList>
    </citation>
    <scope>NUCLEOTIDE SEQUENCE [LARGE SCALE GENOMIC DNA]</scope>
    <source>
        <strain evidence="6">LMG 22940</strain>
    </source>
</reference>
<accession>A0A158J8F4</accession>
<dbReference type="Gene3D" id="1.10.287.10">
    <property type="entry name" value="S15/NS1, RNA-binding"/>
    <property type="match status" value="1"/>
</dbReference>
<dbReference type="InterPro" id="IPR000589">
    <property type="entry name" value="Ribosomal_uS15"/>
</dbReference>
<comment type="function">
    <text evidence="4">One of the primary rRNA binding proteins, it binds directly to 16S rRNA where it helps nucleate assembly of the platform of the 30S subunit by binding and bridging several RNA helices of the 16S rRNA.</text>
</comment>
<dbReference type="RefSeq" id="WP_087645642.1">
    <property type="nucleotide sequence ID" value="NZ_FCON02000036.1"/>
</dbReference>
<keyword evidence="7" id="KW-1185">Reference proteome</keyword>
<keyword evidence="2 4" id="KW-0687">Ribonucleoprotein</keyword>
<dbReference type="InterPro" id="IPR005290">
    <property type="entry name" value="Ribosomal_uS15_bac-type"/>
</dbReference>
<evidence type="ECO:0000313" key="7">
    <source>
        <dbReference type="Proteomes" id="UP000054770"/>
    </source>
</evidence>
<dbReference type="CDD" id="cd00353">
    <property type="entry name" value="Ribosomal_S15p_S13e"/>
    <property type="match status" value="1"/>
</dbReference>